<dbReference type="RefSeq" id="WP_222594706.1">
    <property type="nucleotide sequence ID" value="NZ_BJXB01000004.1"/>
</dbReference>
<dbReference type="InterPro" id="IPR000209">
    <property type="entry name" value="Peptidase_S8/S53_dom"/>
</dbReference>
<dbReference type="CDD" id="cd07487">
    <property type="entry name" value="Peptidases_S8_1"/>
    <property type="match status" value="1"/>
</dbReference>
<keyword evidence="4 5" id="KW-0720">Serine protease</keyword>
<keyword evidence="9" id="KW-1185">Reference proteome</keyword>
<dbReference type="PROSITE" id="PS51892">
    <property type="entry name" value="SUBTILASE"/>
    <property type="match status" value="1"/>
</dbReference>
<feature type="active site" description="Charge relay system" evidence="5">
    <location>
        <position position="477"/>
    </location>
</feature>
<evidence type="ECO:0000256" key="2">
    <source>
        <dbReference type="ARBA" id="ARBA00022670"/>
    </source>
</evidence>
<proteinExistence type="inferred from homology"/>
<dbReference type="Proteomes" id="UP000321306">
    <property type="component" value="Unassembled WGS sequence"/>
</dbReference>
<dbReference type="InterPro" id="IPR015500">
    <property type="entry name" value="Peptidase_S8_subtilisin-rel"/>
</dbReference>
<evidence type="ECO:0000259" key="7">
    <source>
        <dbReference type="Pfam" id="PF00082"/>
    </source>
</evidence>
<evidence type="ECO:0000256" key="1">
    <source>
        <dbReference type="ARBA" id="ARBA00011073"/>
    </source>
</evidence>
<keyword evidence="3 5" id="KW-0378">Hydrolase</keyword>
<dbReference type="Pfam" id="PF00082">
    <property type="entry name" value="Peptidase_S8"/>
    <property type="match status" value="1"/>
</dbReference>
<name>A0A511MYN7_DEIC1</name>
<reference evidence="8 9" key="1">
    <citation type="submission" date="2019-07" db="EMBL/GenBank/DDBJ databases">
        <title>Whole genome shotgun sequence of Deinococcus cellulosilyticus NBRC 106333.</title>
        <authorList>
            <person name="Hosoyama A."/>
            <person name="Uohara A."/>
            <person name="Ohji S."/>
            <person name="Ichikawa N."/>
        </authorList>
    </citation>
    <scope>NUCLEOTIDE SEQUENCE [LARGE SCALE GENOMIC DNA]</scope>
    <source>
        <strain evidence="8 9">NBRC 106333</strain>
    </source>
</reference>
<gene>
    <name evidence="8" type="ORF">DC3_13280</name>
</gene>
<evidence type="ECO:0000256" key="3">
    <source>
        <dbReference type="ARBA" id="ARBA00022801"/>
    </source>
</evidence>
<dbReference type="InterPro" id="IPR036852">
    <property type="entry name" value="Peptidase_S8/S53_dom_sf"/>
</dbReference>
<dbReference type="PROSITE" id="PS00138">
    <property type="entry name" value="SUBTILASE_SER"/>
    <property type="match status" value="1"/>
</dbReference>
<feature type="region of interest" description="Disordered" evidence="6">
    <location>
        <begin position="29"/>
        <end position="72"/>
    </location>
</feature>
<dbReference type="PROSITE" id="PS00137">
    <property type="entry name" value="SUBTILASE_HIS"/>
    <property type="match status" value="1"/>
</dbReference>
<dbReference type="GO" id="GO:0004252">
    <property type="term" value="F:serine-type endopeptidase activity"/>
    <property type="evidence" value="ECO:0007669"/>
    <property type="project" value="UniProtKB-UniRule"/>
</dbReference>
<accession>A0A511MYN7</accession>
<keyword evidence="2 5" id="KW-0645">Protease</keyword>
<evidence type="ECO:0000256" key="6">
    <source>
        <dbReference type="SAM" id="MobiDB-lite"/>
    </source>
</evidence>
<dbReference type="PANTHER" id="PTHR43806:SF11">
    <property type="entry name" value="CEREVISIN-RELATED"/>
    <property type="match status" value="1"/>
</dbReference>
<comment type="similarity">
    <text evidence="1 5">Belongs to the peptidase S8 family.</text>
</comment>
<dbReference type="InterPro" id="IPR023828">
    <property type="entry name" value="Peptidase_S8_Ser-AS"/>
</dbReference>
<dbReference type="EMBL" id="BJXB01000004">
    <property type="protein sequence ID" value="GEM45693.1"/>
    <property type="molecule type" value="Genomic_DNA"/>
</dbReference>
<organism evidence="8 9">
    <name type="scientific">Deinococcus cellulosilyticus (strain DSM 18568 / NBRC 106333 / KACC 11606 / 5516J-15)</name>
    <dbReference type="NCBI Taxonomy" id="1223518"/>
    <lineage>
        <taxon>Bacteria</taxon>
        <taxon>Thermotogati</taxon>
        <taxon>Deinococcota</taxon>
        <taxon>Deinococci</taxon>
        <taxon>Deinococcales</taxon>
        <taxon>Deinococcaceae</taxon>
        <taxon>Deinococcus</taxon>
    </lineage>
</organism>
<feature type="active site" description="Charge relay system" evidence="5">
    <location>
        <position position="235"/>
    </location>
</feature>
<dbReference type="AlphaFoldDB" id="A0A511MYN7"/>
<feature type="domain" description="Peptidase S8/S53" evidence="7">
    <location>
        <begin position="186"/>
        <end position="519"/>
    </location>
</feature>
<sequence length="536" mass="58567">MPTDPEMDRFNLTRSVISAPLIRDLHERHRRKTANTGITKFPQGMKNLLTSRNSGGDQEPPRNEQVPPQQSDADLPHLEVIIELNLAYKDGVEKAAERLKELLVQAEPELAADTDGDHHLRISSQYVFARITENTLHLLVDREHDLPRQERIVQYIWPDFDVEPHLHRSVPTVKADAAHVAFCASGKGMVWAVLDSGIQGDHPHFKKHDNLNVTLPIQHMDFTGGGDPLQDPFGHGTHVAGIIAGELQNDQIDGGIKAFTRTRVDRMDPNTREIKTDIKYIPEPIERITGVAPECKLVSFRVLDQNGRGKTSNIIMALNKINEINAYGRSLIIHGVNLSVGYGFEAEWFACGQSPLCTEVNRLVKSGVVVVVAAGNTGYGTLQTDAMSAVKSPLQLSINDPGNAELAITVGATHRDQPHTYGVSYFSSKGPTGDGRMKPDLVAPGEKIQSCAAGTTAAAVNLKTGTPCHYVEDSGTSMAAPHVSGAVAAFLSIRKEFIGQPEKVKKIFMDSAIDLGRSRDFQGKGMVDLMRAIQSV</sequence>
<dbReference type="GO" id="GO:0006508">
    <property type="term" value="P:proteolysis"/>
    <property type="evidence" value="ECO:0007669"/>
    <property type="project" value="UniProtKB-KW"/>
</dbReference>
<dbReference type="PRINTS" id="PR00723">
    <property type="entry name" value="SUBTILISIN"/>
</dbReference>
<dbReference type="InterPro" id="IPR022398">
    <property type="entry name" value="Peptidase_S8_His-AS"/>
</dbReference>
<protein>
    <submittedName>
        <fullName evidence="8">Peptidase S8</fullName>
    </submittedName>
</protein>
<dbReference type="InterPro" id="IPR050131">
    <property type="entry name" value="Peptidase_S8_subtilisin-like"/>
</dbReference>
<dbReference type="Gene3D" id="3.40.50.200">
    <property type="entry name" value="Peptidase S8/S53 domain"/>
    <property type="match status" value="1"/>
</dbReference>
<dbReference type="PANTHER" id="PTHR43806">
    <property type="entry name" value="PEPTIDASE S8"/>
    <property type="match status" value="1"/>
</dbReference>
<comment type="caution">
    <text evidence="8">The sequence shown here is derived from an EMBL/GenBank/DDBJ whole genome shotgun (WGS) entry which is preliminary data.</text>
</comment>
<evidence type="ECO:0000313" key="9">
    <source>
        <dbReference type="Proteomes" id="UP000321306"/>
    </source>
</evidence>
<dbReference type="SUPFAM" id="SSF52743">
    <property type="entry name" value="Subtilisin-like"/>
    <property type="match status" value="1"/>
</dbReference>
<evidence type="ECO:0000256" key="5">
    <source>
        <dbReference type="PROSITE-ProRule" id="PRU01240"/>
    </source>
</evidence>
<feature type="active site" description="Charge relay system" evidence="5">
    <location>
        <position position="195"/>
    </location>
</feature>
<evidence type="ECO:0000313" key="8">
    <source>
        <dbReference type="EMBL" id="GEM45693.1"/>
    </source>
</evidence>
<evidence type="ECO:0000256" key="4">
    <source>
        <dbReference type="ARBA" id="ARBA00022825"/>
    </source>
</evidence>